<keyword evidence="2" id="KW-1185">Reference proteome</keyword>
<reference evidence="1 2" key="1">
    <citation type="submission" date="2020-04" db="EMBL/GenBank/DDBJ databases">
        <authorList>
            <person name="De Canck E."/>
        </authorList>
    </citation>
    <scope>NUCLEOTIDE SEQUENCE [LARGE SCALE GENOMIC DNA]</scope>
    <source>
        <strain evidence="1 2">LMG 24238</strain>
    </source>
</reference>
<name>A0A6J5CPZ6_9BURK</name>
<evidence type="ECO:0000313" key="2">
    <source>
        <dbReference type="Proteomes" id="UP000494255"/>
    </source>
</evidence>
<dbReference type="Proteomes" id="UP000494255">
    <property type="component" value="Unassembled WGS sequence"/>
</dbReference>
<evidence type="ECO:0000313" key="1">
    <source>
        <dbReference type="EMBL" id="CAB3742777.1"/>
    </source>
</evidence>
<gene>
    <name evidence="1" type="ORF">LMG24238_06939</name>
</gene>
<dbReference type="AlphaFoldDB" id="A0A6J5CPZ6"/>
<proteinExistence type="predicted"/>
<sequence length="273" mass="28415">MNTVKNVSHPNMFPIAGESVAIAAAEAAPRQKAAVVETPVDDISAAPVPASAWANPLSKLRPTAAPGETKHATRADEAIAYLRIHGPSPAGDLCKAMGITSKGGITPFINAALRDGRIVRNNGKYSVGGEAVPKPDAEPKAAPEAISHFEATTAIVAGRKKAKPVAANRIITDEDDAYPEHASASANLPVAASEAAAAIAAMRQPAPAPAPPVTGRKPEFVVFVGDIQLLSWPDGDITIQTESSTVDLTHQHFRALITLVELRGGFSVVSRRL</sequence>
<organism evidence="1 2">
    <name type="scientific">Paraburkholderia sediminicola</name>
    <dbReference type="NCBI Taxonomy" id="458836"/>
    <lineage>
        <taxon>Bacteria</taxon>
        <taxon>Pseudomonadati</taxon>
        <taxon>Pseudomonadota</taxon>
        <taxon>Betaproteobacteria</taxon>
        <taxon>Burkholderiales</taxon>
        <taxon>Burkholderiaceae</taxon>
        <taxon>Paraburkholderia</taxon>
    </lineage>
</organism>
<protein>
    <submittedName>
        <fullName evidence="1">Uncharacterized protein</fullName>
    </submittedName>
</protein>
<dbReference type="EMBL" id="CADIKC010000015">
    <property type="protein sequence ID" value="CAB3742777.1"/>
    <property type="molecule type" value="Genomic_DNA"/>
</dbReference>
<accession>A0A6J5CPZ6</accession>